<dbReference type="GO" id="GO:0006139">
    <property type="term" value="P:nucleobase-containing compound metabolic process"/>
    <property type="evidence" value="ECO:0007669"/>
    <property type="project" value="InterPro"/>
</dbReference>
<dbReference type="InterPro" id="IPR036397">
    <property type="entry name" value="RNaseH_sf"/>
</dbReference>
<dbReference type="PANTHER" id="PTHR47765">
    <property type="entry name" value="3'-5' EXONUCLEASE DOMAIN-CONTAINING PROTEIN"/>
    <property type="match status" value="1"/>
</dbReference>
<name>A0AAV4SU88_9ARAC</name>
<keyword evidence="2" id="KW-0378">Hydrolase</keyword>
<comment type="caution">
    <text evidence="2">The sequence shown here is derived from an EMBL/GenBank/DDBJ whole genome shotgun (WGS) entry which is preliminary data.</text>
</comment>
<evidence type="ECO:0000259" key="1">
    <source>
        <dbReference type="SMART" id="SM00474"/>
    </source>
</evidence>
<organism evidence="2 3">
    <name type="scientific">Caerostris darwini</name>
    <dbReference type="NCBI Taxonomy" id="1538125"/>
    <lineage>
        <taxon>Eukaryota</taxon>
        <taxon>Metazoa</taxon>
        <taxon>Ecdysozoa</taxon>
        <taxon>Arthropoda</taxon>
        <taxon>Chelicerata</taxon>
        <taxon>Arachnida</taxon>
        <taxon>Araneae</taxon>
        <taxon>Araneomorphae</taxon>
        <taxon>Entelegynae</taxon>
        <taxon>Araneoidea</taxon>
        <taxon>Araneidae</taxon>
        <taxon>Caerostris</taxon>
    </lineage>
</organism>
<feature type="domain" description="3'-5' exonuclease" evidence="1">
    <location>
        <begin position="382"/>
        <end position="580"/>
    </location>
</feature>
<dbReference type="Pfam" id="PF01927">
    <property type="entry name" value="Mut7-C"/>
    <property type="match status" value="2"/>
</dbReference>
<dbReference type="EMBL" id="BPLQ01008371">
    <property type="protein sequence ID" value="GIY36839.1"/>
    <property type="molecule type" value="Genomic_DNA"/>
</dbReference>
<dbReference type="InterPro" id="IPR012337">
    <property type="entry name" value="RNaseH-like_sf"/>
</dbReference>
<reference evidence="2 3" key="1">
    <citation type="submission" date="2021-06" db="EMBL/GenBank/DDBJ databases">
        <title>Caerostris darwini draft genome.</title>
        <authorList>
            <person name="Kono N."/>
            <person name="Arakawa K."/>
        </authorList>
    </citation>
    <scope>NUCLEOTIDE SEQUENCE [LARGE SCALE GENOMIC DNA]</scope>
</reference>
<evidence type="ECO:0000313" key="2">
    <source>
        <dbReference type="EMBL" id="GIY36839.1"/>
    </source>
</evidence>
<keyword evidence="2" id="KW-0269">Exonuclease</keyword>
<accession>A0AAV4SU88</accession>
<dbReference type="SMART" id="SM00474">
    <property type="entry name" value="35EXOc"/>
    <property type="match status" value="1"/>
</dbReference>
<dbReference type="GO" id="GO:0003676">
    <property type="term" value="F:nucleic acid binding"/>
    <property type="evidence" value="ECO:0007669"/>
    <property type="project" value="InterPro"/>
</dbReference>
<proteinExistence type="predicted"/>
<dbReference type="SUPFAM" id="SSF53098">
    <property type="entry name" value="Ribonuclease H-like"/>
    <property type="match status" value="1"/>
</dbReference>
<dbReference type="Gene3D" id="3.30.420.10">
    <property type="entry name" value="Ribonuclease H-like superfamily/Ribonuclease H"/>
    <property type="match status" value="1"/>
</dbReference>
<dbReference type="InterPro" id="IPR002562">
    <property type="entry name" value="3'-5'_exonuclease_dom"/>
</dbReference>
<sequence>MGGIFSNLIKWYLKEIAIMPKSRKISKNSDAPEIPQPFANHLILLEEHLKEIRMFKNIFFKMLDSQHDPFSFAIDLFYYANIKFSKKNKASKLTMAILESLKEWCHLRDVSRILTTEMKIEILNRIITFINGTNFPLLNEIFHFDQVKEYVIDEVYRLISDQNFKMAYHMISALNLENEFTLESCVFPLFFLGNETFVKSYLKKVPHLIPEFIKVLDTLFQDGFKLREFIQSLNIEKLNPRSIIKDPNWIKKRYPTYIDYFEIDIKDCPNFYRQRVGAAMAYLFRRQFQEESIDYEAWEEMMLDTIKDHLDIQKNLLTKLICINEAPIAFRFAELLKIDPKDWPSVMKNIPYPIEKFSLKNLPFSPSSHEDCLSLRLELSDIHIINTPQKLFEAVDDISENYNVVGLDVEWKPNLGIYKEKASLCQLAVWDSIYLIDILALKEYQTKQIWEYLLRKIFYNKDILQLGYGADHDLNNLMRSMDLKEDVGNHNNLIDLSTFFKKLRTHYPEVAEEIERCPSNKEDEKGLSQLCQLVLGKPLNKMEQFSNWERRPLRQRQIVYAALDAYCLLMIYEKMYPVLKRKNLEITKVMETKQTPFKAEKSKTEMQIKSALIKDFKVVVDTSACGVTKYLRLLGADVVSLEDGDDHMRAVQIAQSQRRIIISSGAPFKKLSGYVPKNMCFCIDLSLNSKMQVVKILEHYQVQCQDSDIFSRCMMCNGSNYISVQKEELFSLWTKFVGFDAQKFNISRKNNTVFQCDITAMNGEVHKDVSVQLAAFSPQVFEHIQCFLVCSGCGKVYWEGSHLSRMKKNISKYINIKNENKTVYNVLLGDINSEDDLTTISPKT</sequence>
<keyword evidence="2" id="KW-0540">Nuclease</keyword>
<protein>
    <submittedName>
        <fullName evidence="2">Exonuclease mut-7 homolog</fullName>
    </submittedName>
</protein>
<dbReference type="Proteomes" id="UP001054837">
    <property type="component" value="Unassembled WGS sequence"/>
</dbReference>
<dbReference type="GO" id="GO:0008408">
    <property type="term" value="F:3'-5' exonuclease activity"/>
    <property type="evidence" value="ECO:0007669"/>
    <property type="project" value="InterPro"/>
</dbReference>
<keyword evidence="3" id="KW-1185">Reference proteome</keyword>
<dbReference type="InterPro" id="IPR052408">
    <property type="entry name" value="Exonuclease_MUT-7-like"/>
</dbReference>
<dbReference type="PANTHER" id="PTHR47765:SF2">
    <property type="entry name" value="EXONUCLEASE MUT-7 HOMOLOG"/>
    <property type="match status" value="1"/>
</dbReference>
<dbReference type="AlphaFoldDB" id="A0AAV4SU88"/>
<dbReference type="Pfam" id="PF01612">
    <property type="entry name" value="DNA_pol_A_exo1"/>
    <property type="match status" value="1"/>
</dbReference>
<evidence type="ECO:0000313" key="3">
    <source>
        <dbReference type="Proteomes" id="UP001054837"/>
    </source>
</evidence>
<dbReference type="InterPro" id="IPR002782">
    <property type="entry name" value="Mut7-C_RNAse_dom"/>
</dbReference>
<gene>
    <name evidence="2" type="primary">EXD3</name>
    <name evidence="2" type="ORF">CDAR_416381</name>
</gene>